<gene>
    <name evidence="1" type="ORF">RT717_14375</name>
</gene>
<proteinExistence type="predicted"/>
<name>A0ABZ0IGV8_9BACT</name>
<accession>A0ABZ0IGV8</accession>
<dbReference type="RefSeq" id="WP_317487077.1">
    <property type="nucleotide sequence ID" value="NZ_CP136051.1"/>
</dbReference>
<dbReference type="InterPro" id="IPR011067">
    <property type="entry name" value="Plasmid_toxin/cell-grow_inhib"/>
</dbReference>
<dbReference type="SUPFAM" id="SSF50118">
    <property type="entry name" value="Cell growth inhibitor/plasmid maintenance toxic component"/>
    <property type="match status" value="1"/>
</dbReference>
<dbReference type="InterPro" id="IPR003477">
    <property type="entry name" value="PemK-like"/>
</dbReference>
<dbReference type="Proteomes" id="UP001302349">
    <property type="component" value="Chromosome"/>
</dbReference>
<organism evidence="1 2">
    <name type="scientific">Imperialibacter roseus</name>
    <dbReference type="NCBI Taxonomy" id="1324217"/>
    <lineage>
        <taxon>Bacteria</taxon>
        <taxon>Pseudomonadati</taxon>
        <taxon>Bacteroidota</taxon>
        <taxon>Cytophagia</taxon>
        <taxon>Cytophagales</taxon>
        <taxon>Flammeovirgaceae</taxon>
        <taxon>Imperialibacter</taxon>
    </lineage>
</organism>
<keyword evidence="2" id="KW-1185">Reference proteome</keyword>
<dbReference type="EMBL" id="CP136051">
    <property type="protein sequence ID" value="WOK04263.1"/>
    <property type="molecule type" value="Genomic_DNA"/>
</dbReference>
<evidence type="ECO:0000313" key="2">
    <source>
        <dbReference type="Proteomes" id="UP001302349"/>
    </source>
</evidence>
<reference evidence="1 2" key="1">
    <citation type="journal article" date="2023" name="Microbiol. Resour. Announc.">
        <title>Complete Genome Sequence of Imperialibacter roseus strain P4T.</title>
        <authorList>
            <person name="Tizabi D.R."/>
            <person name="Bachvaroff T."/>
            <person name="Hill R.T."/>
        </authorList>
    </citation>
    <scope>NUCLEOTIDE SEQUENCE [LARGE SCALE GENOMIC DNA]</scope>
    <source>
        <strain evidence="1 2">P4T</strain>
    </source>
</reference>
<dbReference type="Pfam" id="PF02452">
    <property type="entry name" value="PemK_toxin"/>
    <property type="match status" value="1"/>
</dbReference>
<protein>
    <submittedName>
        <fullName evidence="1">Type II toxin-antitoxin system PemK/MazF family toxin</fullName>
    </submittedName>
</protein>
<sequence>MSFITTQLRWKEEFDVELSPTLENGLKKASLVRLRKITTIDKALVIGRLGRLNQTEQDGLKKSLINLFELA</sequence>
<dbReference type="Gene3D" id="2.30.30.110">
    <property type="match status" value="1"/>
</dbReference>
<evidence type="ECO:0000313" key="1">
    <source>
        <dbReference type="EMBL" id="WOK04263.1"/>
    </source>
</evidence>